<feature type="transmembrane region" description="Helical" evidence="6">
    <location>
        <begin position="158"/>
        <end position="180"/>
    </location>
</feature>
<dbReference type="GO" id="GO:0015297">
    <property type="term" value="F:antiporter activity"/>
    <property type="evidence" value="ECO:0007669"/>
    <property type="project" value="InterPro"/>
</dbReference>
<dbReference type="Pfam" id="PF01554">
    <property type="entry name" value="MatE"/>
    <property type="match status" value="2"/>
</dbReference>
<keyword evidence="4 6" id="KW-1133">Transmembrane helix</keyword>
<feature type="transmembrane region" description="Helical" evidence="6">
    <location>
        <begin position="53"/>
        <end position="73"/>
    </location>
</feature>
<proteinExistence type="predicted"/>
<evidence type="ECO:0000256" key="3">
    <source>
        <dbReference type="ARBA" id="ARBA00022692"/>
    </source>
</evidence>
<feature type="transmembrane region" description="Helical" evidence="6">
    <location>
        <begin position="12"/>
        <end position="33"/>
    </location>
</feature>
<keyword evidence="2" id="KW-1003">Cell membrane</keyword>
<evidence type="ECO:0008006" key="9">
    <source>
        <dbReference type="Google" id="ProtNLM"/>
    </source>
</evidence>
<evidence type="ECO:0000313" key="7">
    <source>
        <dbReference type="EMBL" id="KQC84238.1"/>
    </source>
</evidence>
<reference evidence="7 8" key="1">
    <citation type="submission" date="2015-10" db="EMBL/GenBank/DDBJ databases">
        <title>Butyribacter intestini gen. nov., sp. nov., a butyric acid-producing bacterium of the family Lachnospiraceae isolated from the human faeces.</title>
        <authorList>
            <person name="Zou Y."/>
            <person name="Xue W."/>
            <person name="Luo G."/>
            <person name="Lv M."/>
        </authorList>
    </citation>
    <scope>NUCLEOTIDE SEQUENCE [LARGE SCALE GENOMIC DNA]</scope>
    <source>
        <strain evidence="7 8">TF01-11</strain>
    </source>
</reference>
<evidence type="ECO:0000256" key="2">
    <source>
        <dbReference type="ARBA" id="ARBA00022475"/>
    </source>
</evidence>
<accession>A0AAW3JMZ9</accession>
<protein>
    <recommendedName>
        <fullName evidence="9">Multidrug export protein MepA</fullName>
    </recommendedName>
</protein>
<dbReference type="InterPro" id="IPR051327">
    <property type="entry name" value="MATE_MepA_subfamily"/>
</dbReference>
<dbReference type="GO" id="GO:0042910">
    <property type="term" value="F:xenobiotic transmembrane transporter activity"/>
    <property type="evidence" value="ECO:0007669"/>
    <property type="project" value="InterPro"/>
</dbReference>
<keyword evidence="5 6" id="KW-0472">Membrane</keyword>
<feature type="transmembrane region" description="Helical" evidence="6">
    <location>
        <begin position="392"/>
        <end position="409"/>
    </location>
</feature>
<feature type="transmembrane region" description="Helical" evidence="6">
    <location>
        <begin position="301"/>
        <end position="320"/>
    </location>
</feature>
<dbReference type="AlphaFoldDB" id="A0AAW3JMZ9"/>
<dbReference type="Proteomes" id="UP000050833">
    <property type="component" value="Unassembled WGS sequence"/>
</dbReference>
<feature type="transmembrane region" description="Helical" evidence="6">
    <location>
        <begin position="356"/>
        <end position="380"/>
    </location>
</feature>
<dbReference type="PANTHER" id="PTHR43823:SF3">
    <property type="entry name" value="MULTIDRUG EXPORT PROTEIN MEPA"/>
    <property type="match status" value="1"/>
</dbReference>
<evidence type="ECO:0000256" key="1">
    <source>
        <dbReference type="ARBA" id="ARBA00004651"/>
    </source>
</evidence>
<dbReference type="InterPro" id="IPR002528">
    <property type="entry name" value="MATE_fam"/>
</dbReference>
<dbReference type="EMBL" id="LLKB01000006">
    <property type="protein sequence ID" value="KQC84238.1"/>
    <property type="molecule type" value="Genomic_DNA"/>
</dbReference>
<organism evidence="7 8">
    <name type="scientific">Butyribacter intestini</name>
    <dbReference type="NCBI Taxonomy" id="1703332"/>
    <lineage>
        <taxon>Bacteria</taxon>
        <taxon>Bacillati</taxon>
        <taxon>Bacillota</taxon>
        <taxon>Clostridia</taxon>
        <taxon>Lachnospirales</taxon>
        <taxon>Lachnospiraceae</taxon>
        <taxon>Butyribacter</taxon>
    </lineage>
</organism>
<keyword evidence="3 6" id="KW-0812">Transmembrane</keyword>
<dbReference type="RefSeq" id="WP_055945711.1">
    <property type="nucleotide sequence ID" value="NZ_JAQDCV010000003.1"/>
</dbReference>
<comment type="caution">
    <text evidence="7">The sequence shown here is derived from an EMBL/GenBank/DDBJ whole genome shotgun (WGS) entry which is preliminary data.</text>
</comment>
<feature type="transmembrane region" description="Helical" evidence="6">
    <location>
        <begin position="455"/>
        <end position="474"/>
    </location>
</feature>
<evidence type="ECO:0000313" key="8">
    <source>
        <dbReference type="Proteomes" id="UP000050833"/>
    </source>
</evidence>
<comment type="subcellular location">
    <subcellularLocation>
        <location evidence="1">Cell membrane</location>
        <topology evidence="1">Multi-pass membrane protein</topology>
    </subcellularLocation>
</comment>
<feature type="transmembrane region" description="Helical" evidence="6">
    <location>
        <begin position="124"/>
        <end position="146"/>
    </location>
</feature>
<feature type="transmembrane region" description="Helical" evidence="6">
    <location>
        <begin position="85"/>
        <end position="104"/>
    </location>
</feature>
<feature type="transmembrane region" description="Helical" evidence="6">
    <location>
        <begin position="186"/>
        <end position="206"/>
    </location>
</feature>
<gene>
    <name evidence="7" type="ORF">APZ18_13075</name>
</gene>
<dbReference type="GO" id="GO:0005886">
    <property type="term" value="C:plasma membrane"/>
    <property type="evidence" value="ECO:0007669"/>
    <property type="project" value="UniProtKB-SubCell"/>
</dbReference>
<evidence type="ECO:0000256" key="5">
    <source>
        <dbReference type="ARBA" id="ARBA00023136"/>
    </source>
</evidence>
<feature type="transmembrane region" description="Helical" evidence="6">
    <location>
        <begin position="430"/>
        <end position="449"/>
    </location>
</feature>
<dbReference type="PANTHER" id="PTHR43823">
    <property type="entry name" value="SPORULATION PROTEIN YKVU"/>
    <property type="match status" value="1"/>
</dbReference>
<sequence>MKNTKKEVLRNCIPAMVCMVISGLNTIIDGLFIGRNIGEDGLAAINIAWPVPAFILASGIGIGVGCGINYVSALGKKHEKEAKEFLKNAFVFLACAGILYSVFFEMTAPYLMKILGAEGKVHTLAVQYTRIIAAAALLQIFGAGLVPIVRNLNMPIQAMAATISGVCSNFVFNTIFIFVLQMGMRGAALGTVLSQVVTSVIAGVSIKKSGALSREDVEEKAENTGGLSCYKKVGNKILSDKFIEEKSEKIYSGNIEKIIKEGCEEEKRSGYIKKIFLGGIASFGISLLPTWVLALTNYQCLSYGGSRTVACYAVISYLVYPAQNMLTGIADGVQPLFSMCAAKENTEKKEKQIKGVVTRLVVLVSILVMLLLFAAAPVFHKVFSLSSENYESFVQGLRITAISLLFYGLNRLSITIMNGKGQHQEASIIIYGEAIIYTPFFLFVLPKLFLVTGIWIEPVAAAVLTEAVCVIGQLRKSEKYEYTKAG</sequence>
<evidence type="ECO:0000256" key="6">
    <source>
        <dbReference type="SAM" id="Phobius"/>
    </source>
</evidence>
<evidence type="ECO:0000256" key="4">
    <source>
        <dbReference type="ARBA" id="ARBA00022989"/>
    </source>
</evidence>
<feature type="transmembrane region" description="Helical" evidence="6">
    <location>
        <begin position="275"/>
        <end position="295"/>
    </location>
</feature>
<keyword evidence="8" id="KW-1185">Reference proteome</keyword>
<name>A0AAW3JMZ9_9FIRM</name>